<organism evidence="1 2">
    <name type="scientific">Candidatus Dojkabacteria bacterium</name>
    <dbReference type="NCBI Taxonomy" id="2099670"/>
    <lineage>
        <taxon>Bacteria</taxon>
        <taxon>Candidatus Dojkabacteria</taxon>
    </lineage>
</organism>
<protein>
    <submittedName>
        <fullName evidence="1">Metallopeptidase family protein</fullName>
    </submittedName>
</protein>
<dbReference type="InterPro" id="IPR038555">
    <property type="entry name" value="Zincin_1_sf"/>
</dbReference>
<dbReference type="AlphaFoldDB" id="A0A955L0T7"/>
<evidence type="ECO:0000313" key="1">
    <source>
        <dbReference type="EMBL" id="MCA9379786.1"/>
    </source>
</evidence>
<sequence length="128" mass="14782">MNQSEFEKLVEQGIEQIPLEFRQKLDNVAIFVSPYPSMEQQRKINLRAGWTLFGLYEGVPLTKRGSGYAMAMPDRITVFQGPIQNATQGDPERMREIVKNTVWHEIAHHFGMNEDEVREAEKKRGVGY</sequence>
<name>A0A955L0T7_9BACT</name>
<accession>A0A955L0T7</accession>
<proteinExistence type="predicted"/>
<dbReference type="Gene3D" id="3.30.2010.20">
    <property type="match status" value="1"/>
</dbReference>
<dbReference type="Proteomes" id="UP000745577">
    <property type="component" value="Unassembled WGS sequence"/>
</dbReference>
<dbReference type="EMBL" id="JAGQLL010000012">
    <property type="protein sequence ID" value="MCA9379786.1"/>
    <property type="molecule type" value="Genomic_DNA"/>
</dbReference>
<reference evidence="1" key="2">
    <citation type="journal article" date="2021" name="Microbiome">
        <title>Successional dynamics and alternative stable states in a saline activated sludge microbial community over 9 years.</title>
        <authorList>
            <person name="Wang Y."/>
            <person name="Ye J."/>
            <person name="Ju F."/>
            <person name="Liu L."/>
            <person name="Boyd J.A."/>
            <person name="Deng Y."/>
            <person name="Parks D.H."/>
            <person name="Jiang X."/>
            <person name="Yin X."/>
            <person name="Woodcroft B.J."/>
            <person name="Tyson G.W."/>
            <person name="Hugenholtz P."/>
            <person name="Polz M.F."/>
            <person name="Zhang T."/>
        </authorList>
    </citation>
    <scope>NUCLEOTIDE SEQUENCE</scope>
    <source>
        <strain evidence="1">HKST-UBA15</strain>
    </source>
</reference>
<dbReference type="CDD" id="cd12952">
    <property type="entry name" value="MMP_ACEL2062"/>
    <property type="match status" value="1"/>
</dbReference>
<gene>
    <name evidence="1" type="ORF">KC675_01255</name>
</gene>
<dbReference type="InterPro" id="IPR010428">
    <property type="entry name" value="Zincin_1"/>
</dbReference>
<comment type="caution">
    <text evidence="1">The sequence shown here is derived from an EMBL/GenBank/DDBJ whole genome shotgun (WGS) entry which is preliminary data.</text>
</comment>
<reference evidence="1" key="1">
    <citation type="submission" date="2020-04" db="EMBL/GenBank/DDBJ databases">
        <authorList>
            <person name="Zhang T."/>
        </authorList>
    </citation>
    <scope>NUCLEOTIDE SEQUENCE</scope>
    <source>
        <strain evidence="1">HKST-UBA15</strain>
    </source>
</reference>
<dbReference type="SUPFAM" id="SSF55486">
    <property type="entry name" value="Metalloproteases ('zincins'), catalytic domain"/>
    <property type="match status" value="1"/>
</dbReference>
<evidence type="ECO:0000313" key="2">
    <source>
        <dbReference type="Proteomes" id="UP000745577"/>
    </source>
</evidence>
<dbReference type="Pfam" id="PF06262">
    <property type="entry name" value="Zincin_1"/>
    <property type="match status" value="1"/>
</dbReference>